<proteinExistence type="predicted"/>
<sequence>MSENQDARSSIRVGSEAESDAPGNESEPDDTQVDEPTSTGTKKRNREADNSVEQKGKNPKKQISGNEASTSRQQPKQKKTKEDGNKLKNTNCKIDRRKTTDKMTDMEVLLRKNLEAFPVSLQIPASFNQIRNEWPMRPDLQEIFKSMQDIKSGSNIAVTLDDVNRDLDALGKSRKELERELDAVLDTDMATWTLTEECSKYLSWILRQDQIQVQDQDQDQVQVQVQDQVQAQYQDRDQVQDQDQDQDQVQVQVQDQVQVQVQVQDQDQVQESLSTLEGRESWSWRNCLEDNICLSTNAEIRLLVCDLEKLVYDENNNKVSAKDFEGLEEALRKTTALAPLPDSLKPIAAQIKEARGGMEVDECAHMLIEVFVCTAIKEMICLQPVNLYTLRKWGATLNYARQHGFQVSFADELLKKNLKSYIVDNYISG</sequence>
<evidence type="ECO:0000256" key="2">
    <source>
        <dbReference type="SAM" id="MobiDB-lite"/>
    </source>
</evidence>
<evidence type="ECO:0000313" key="4">
    <source>
        <dbReference type="Proteomes" id="UP000828251"/>
    </source>
</evidence>
<dbReference type="PANTHER" id="PTHR35021">
    <property type="match status" value="1"/>
</dbReference>
<dbReference type="AlphaFoldDB" id="A0A9D4A2S6"/>
<feature type="coiled-coil region" evidence="1">
    <location>
        <begin position="160"/>
        <end position="187"/>
    </location>
</feature>
<name>A0A9D4A2S6_9ROSI</name>
<protein>
    <submittedName>
        <fullName evidence="3">Uncharacterized protein</fullName>
    </submittedName>
</protein>
<dbReference type="OrthoDB" id="997798at2759"/>
<feature type="region of interest" description="Disordered" evidence="2">
    <location>
        <begin position="1"/>
        <end position="94"/>
    </location>
</feature>
<keyword evidence="1" id="KW-0175">Coiled coil</keyword>
<dbReference type="Proteomes" id="UP000828251">
    <property type="component" value="Unassembled WGS sequence"/>
</dbReference>
<dbReference type="PANTHER" id="PTHR35021:SF8">
    <property type="entry name" value="FIBER PROTEIN FB17"/>
    <property type="match status" value="1"/>
</dbReference>
<dbReference type="EMBL" id="JAIQCV010000007">
    <property type="protein sequence ID" value="KAH1084441.1"/>
    <property type="molecule type" value="Genomic_DNA"/>
</dbReference>
<evidence type="ECO:0000256" key="1">
    <source>
        <dbReference type="SAM" id="Coils"/>
    </source>
</evidence>
<evidence type="ECO:0000313" key="3">
    <source>
        <dbReference type="EMBL" id="KAH1084441.1"/>
    </source>
</evidence>
<feature type="compositionally biased region" description="Polar residues" evidence="2">
    <location>
        <begin position="61"/>
        <end position="74"/>
    </location>
</feature>
<reference evidence="3 4" key="1">
    <citation type="journal article" date="2021" name="Plant Biotechnol. J.">
        <title>Multi-omics assisted identification of the key and species-specific regulatory components of drought-tolerant mechanisms in Gossypium stocksii.</title>
        <authorList>
            <person name="Yu D."/>
            <person name="Ke L."/>
            <person name="Zhang D."/>
            <person name="Wu Y."/>
            <person name="Sun Y."/>
            <person name="Mei J."/>
            <person name="Sun J."/>
            <person name="Sun Y."/>
        </authorList>
    </citation>
    <scope>NUCLEOTIDE SEQUENCE [LARGE SCALE GENOMIC DNA]</scope>
    <source>
        <strain evidence="4">cv. E1</strain>
        <tissue evidence="3">Leaf</tissue>
    </source>
</reference>
<feature type="compositionally biased region" description="Basic and acidic residues" evidence="2">
    <location>
        <begin position="46"/>
        <end position="56"/>
    </location>
</feature>
<organism evidence="3 4">
    <name type="scientific">Gossypium stocksii</name>
    <dbReference type="NCBI Taxonomy" id="47602"/>
    <lineage>
        <taxon>Eukaryota</taxon>
        <taxon>Viridiplantae</taxon>
        <taxon>Streptophyta</taxon>
        <taxon>Embryophyta</taxon>
        <taxon>Tracheophyta</taxon>
        <taxon>Spermatophyta</taxon>
        <taxon>Magnoliopsida</taxon>
        <taxon>eudicotyledons</taxon>
        <taxon>Gunneridae</taxon>
        <taxon>Pentapetalae</taxon>
        <taxon>rosids</taxon>
        <taxon>malvids</taxon>
        <taxon>Malvales</taxon>
        <taxon>Malvaceae</taxon>
        <taxon>Malvoideae</taxon>
        <taxon>Gossypium</taxon>
    </lineage>
</organism>
<keyword evidence="4" id="KW-1185">Reference proteome</keyword>
<accession>A0A9D4A2S6</accession>
<comment type="caution">
    <text evidence="3">The sequence shown here is derived from an EMBL/GenBank/DDBJ whole genome shotgun (WGS) entry which is preliminary data.</text>
</comment>
<gene>
    <name evidence="3" type="ORF">J1N35_024202</name>
</gene>